<name>A0A8J1XX67_OWEFU</name>
<organism evidence="1 2">
    <name type="scientific">Owenia fusiformis</name>
    <name type="common">Polychaete worm</name>
    <dbReference type="NCBI Taxonomy" id="6347"/>
    <lineage>
        <taxon>Eukaryota</taxon>
        <taxon>Metazoa</taxon>
        <taxon>Spiralia</taxon>
        <taxon>Lophotrochozoa</taxon>
        <taxon>Annelida</taxon>
        <taxon>Polychaeta</taxon>
        <taxon>Sedentaria</taxon>
        <taxon>Canalipalpata</taxon>
        <taxon>Sabellida</taxon>
        <taxon>Oweniida</taxon>
        <taxon>Oweniidae</taxon>
        <taxon>Owenia</taxon>
    </lineage>
</organism>
<comment type="caution">
    <text evidence="1">The sequence shown here is derived from an EMBL/GenBank/DDBJ whole genome shotgun (WGS) entry which is preliminary data.</text>
</comment>
<sequence>MACKMNATGLKVTGIILMCLISVCFLFTTALLAMNLICIFDGKTLEKCGRPHNITAEKSIVMHAFKTTDANVKDNNRTNDDESDTDDKYMDVSQSFIDHVYHMGTKFAIAAIIVLLVVIFKWQRFHGWQYLKALPKMAHFIVWIFLLSLWIASAVTVNLVHINNTRNELELVLATMEALLVVILASAWGFIARQTVRAGLTETLSPSWVSILMGVYNMSLGLFALRMVAFFLYDTSLVAKSINKLGDKTSNAAGYTLGPHEVGVKGWDSILLVFRCAFRGSLARFYFSKLFQGVLLPNVCDNVTVMVGDRILGASDEEGGRQHIVPWLPQGEEDRLLANSYHGYDQTQINSETRQPQTIYIPPNLRERQMGNIDVVTDDRTKKGQQSYSL</sequence>
<evidence type="ECO:0000313" key="1">
    <source>
        <dbReference type="EMBL" id="CAH1791436.1"/>
    </source>
</evidence>
<protein>
    <submittedName>
        <fullName evidence="1">Uncharacterized protein</fullName>
    </submittedName>
</protein>
<proteinExistence type="predicted"/>
<accession>A0A8J1XX67</accession>
<reference evidence="1" key="1">
    <citation type="submission" date="2022-03" db="EMBL/GenBank/DDBJ databases">
        <authorList>
            <person name="Martin C."/>
        </authorList>
    </citation>
    <scope>NUCLEOTIDE SEQUENCE</scope>
</reference>
<evidence type="ECO:0000313" key="2">
    <source>
        <dbReference type="Proteomes" id="UP000749559"/>
    </source>
</evidence>
<dbReference type="Proteomes" id="UP000749559">
    <property type="component" value="Unassembled WGS sequence"/>
</dbReference>
<gene>
    <name evidence="1" type="ORF">OFUS_LOCUS16515</name>
</gene>
<dbReference type="EMBL" id="CAIIXF020000008">
    <property type="protein sequence ID" value="CAH1791436.1"/>
    <property type="molecule type" value="Genomic_DNA"/>
</dbReference>
<dbReference type="OrthoDB" id="5963083at2759"/>
<dbReference type="AlphaFoldDB" id="A0A8J1XX67"/>
<keyword evidence="2" id="KW-1185">Reference proteome</keyword>